<accession>A0ABD2MJ78</accession>
<organism evidence="2 3">
    <name type="scientific">Cryptolaemus montrouzieri</name>
    <dbReference type="NCBI Taxonomy" id="559131"/>
    <lineage>
        <taxon>Eukaryota</taxon>
        <taxon>Metazoa</taxon>
        <taxon>Ecdysozoa</taxon>
        <taxon>Arthropoda</taxon>
        <taxon>Hexapoda</taxon>
        <taxon>Insecta</taxon>
        <taxon>Pterygota</taxon>
        <taxon>Neoptera</taxon>
        <taxon>Endopterygota</taxon>
        <taxon>Coleoptera</taxon>
        <taxon>Polyphaga</taxon>
        <taxon>Cucujiformia</taxon>
        <taxon>Coccinelloidea</taxon>
        <taxon>Coccinellidae</taxon>
        <taxon>Scymninae</taxon>
        <taxon>Scymnini</taxon>
        <taxon>Cryptolaemus</taxon>
    </lineage>
</organism>
<reference evidence="2 3" key="1">
    <citation type="journal article" date="2021" name="BMC Biol.">
        <title>Horizontally acquired antibacterial genes associated with adaptive radiation of ladybird beetles.</title>
        <authorList>
            <person name="Li H.S."/>
            <person name="Tang X.F."/>
            <person name="Huang Y.H."/>
            <person name="Xu Z.Y."/>
            <person name="Chen M.L."/>
            <person name="Du X.Y."/>
            <person name="Qiu B.Y."/>
            <person name="Chen P.T."/>
            <person name="Zhang W."/>
            <person name="Slipinski A."/>
            <person name="Escalona H.E."/>
            <person name="Waterhouse R.M."/>
            <person name="Zwick A."/>
            <person name="Pang H."/>
        </authorList>
    </citation>
    <scope>NUCLEOTIDE SEQUENCE [LARGE SCALE GENOMIC DNA]</scope>
    <source>
        <strain evidence="2">SYSU2018</strain>
    </source>
</reference>
<dbReference type="EMBL" id="JABFTP020000001">
    <property type="protein sequence ID" value="KAL3266446.1"/>
    <property type="molecule type" value="Genomic_DNA"/>
</dbReference>
<dbReference type="AlphaFoldDB" id="A0ABD2MJ78"/>
<evidence type="ECO:0000313" key="2">
    <source>
        <dbReference type="EMBL" id="KAL3266446.1"/>
    </source>
</evidence>
<protein>
    <submittedName>
        <fullName evidence="2">Uncharacterized protein</fullName>
    </submittedName>
</protein>
<feature type="compositionally biased region" description="Polar residues" evidence="1">
    <location>
        <begin position="31"/>
        <end position="56"/>
    </location>
</feature>
<comment type="caution">
    <text evidence="2">The sequence shown here is derived from an EMBL/GenBank/DDBJ whole genome shotgun (WGS) entry which is preliminary data.</text>
</comment>
<dbReference type="Proteomes" id="UP001516400">
    <property type="component" value="Unassembled WGS sequence"/>
</dbReference>
<sequence>MTSPTSSVSTSPNSLPNLGPSSCTDCPHIPSPSSGTDSTIVPKVSVSTNRSSTDTNVTNTEEDFKIFESTDMYDIVNIADVCKTFLSIVMCVCPECGVGNITTTLGKRNGWAVPVVFTFVECGCIDCGLRPTNIPQI</sequence>
<name>A0ABD2MJ78_9CUCU</name>
<feature type="compositionally biased region" description="Low complexity" evidence="1">
    <location>
        <begin position="1"/>
        <end position="22"/>
    </location>
</feature>
<proteinExistence type="predicted"/>
<evidence type="ECO:0000256" key="1">
    <source>
        <dbReference type="SAM" id="MobiDB-lite"/>
    </source>
</evidence>
<keyword evidence="3" id="KW-1185">Reference proteome</keyword>
<evidence type="ECO:0000313" key="3">
    <source>
        <dbReference type="Proteomes" id="UP001516400"/>
    </source>
</evidence>
<gene>
    <name evidence="2" type="ORF">HHI36_010618</name>
</gene>
<feature type="region of interest" description="Disordered" evidence="1">
    <location>
        <begin position="1"/>
        <end position="56"/>
    </location>
</feature>